<keyword evidence="4" id="KW-0560">Oxidoreductase</keyword>
<protein>
    <recommendedName>
        <fullName evidence="6">FAD-binding domain-containing protein</fullName>
    </recommendedName>
</protein>
<accession>A0ABR4I1R6</accession>
<evidence type="ECO:0000256" key="2">
    <source>
        <dbReference type="ARBA" id="ARBA00022630"/>
    </source>
</evidence>
<keyword evidence="3" id="KW-0274">FAD</keyword>
<dbReference type="InterPro" id="IPR002938">
    <property type="entry name" value="FAD-bd"/>
</dbReference>
<keyword evidence="2" id="KW-0285">Flavoprotein</keyword>
<evidence type="ECO:0000259" key="6">
    <source>
        <dbReference type="Pfam" id="PF01494"/>
    </source>
</evidence>
<dbReference type="Gene3D" id="3.50.50.60">
    <property type="entry name" value="FAD/NAD(P)-binding domain"/>
    <property type="match status" value="1"/>
</dbReference>
<evidence type="ECO:0000256" key="5">
    <source>
        <dbReference type="ARBA" id="ARBA00023033"/>
    </source>
</evidence>
<keyword evidence="8" id="KW-1185">Reference proteome</keyword>
<keyword evidence="5" id="KW-0503">Monooxygenase</keyword>
<dbReference type="EMBL" id="JBFXLT010000004">
    <property type="protein sequence ID" value="KAL2821689.1"/>
    <property type="molecule type" value="Genomic_DNA"/>
</dbReference>
<comment type="similarity">
    <text evidence="1">Belongs to the paxM FAD-dependent monooxygenase family.</text>
</comment>
<dbReference type="SUPFAM" id="SSF51905">
    <property type="entry name" value="FAD/NAD(P)-binding domain"/>
    <property type="match status" value="1"/>
</dbReference>
<organism evidence="7 8">
    <name type="scientific">Aspergillus granulosus</name>
    <dbReference type="NCBI Taxonomy" id="176169"/>
    <lineage>
        <taxon>Eukaryota</taxon>
        <taxon>Fungi</taxon>
        <taxon>Dikarya</taxon>
        <taxon>Ascomycota</taxon>
        <taxon>Pezizomycotina</taxon>
        <taxon>Eurotiomycetes</taxon>
        <taxon>Eurotiomycetidae</taxon>
        <taxon>Eurotiales</taxon>
        <taxon>Aspergillaceae</taxon>
        <taxon>Aspergillus</taxon>
        <taxon>Aspergillus subgen. Nidulantes</taxon>
    </lineage>
</organism>
<evidence type="ECO:0000313" key="7">
    <source>
        <dbReference type="EMBL" id="KAL2821689.1"/>
    </source>
</evidence>
<comment type="caution">
    <text evidence="7">The sequence shown here is derived from an EMBL/GenBank/DDBJ whole genome shotgun (WGS) entry which is preliminary data.</text>
</comment>
<name>A0ABR4I1R6_9EURO</name>
<feature type="domain" description="FAD-binding" evidence="6">
    <location>
        <begin position="167"/>
        <end position="388"/>
    </location>
</feature>
<evidence type="ECO:0000256" key="1">
    <source>
        <dbReference type="ARBA" id="ARBA00007992"/>
    </source>
</evidence>
<evidence type="ECO:0000256" key="3">
    <source>
        <dbReference type="ARBA" id="ARBA00022827"/>
    </source>
</evidence>
<dbReference type="PRINTS" id="PR00420">
    <property type="entry name" value="RNGMNOXGNASE"/>
</dbReference>
<dbReference type="Pfam" id="PF01494">
    <property type="entry name" value="FAD_binding_3"/>
    <property type="match status" value="1"/>
</dbReference>
<evidence type="ECO:0000256" key="4">
    <source>
        <dbReference type="ARBA" id="ARBA00023002"/>
    </source>
</evidence>
<reference evidence="7 8" key="1">
    <citation type="submission" date="2024-07" db="EMBL/GenBank/DDBJ databases">
        <title>Section-level genome sequencing and comparative genomics of Aspergillus sections Usti and Cavernicolus.</title>
        <authorList>
            <consortium name="Lawrence Berkeley National Laboratory"/>
            <person name="Nybo J.L."/>
            <person name="Vesth T.C."/>
            <person name="Theobald S."/>
            <person name="Frisvad J.C."/>
            <person name="Larsen T.O."/>
            <person name="Kjaerboelling I."/>
            <person name="Rothschild-Mancinelli K."/>
            <person name="Lyhne E.K."/>
            <person name="Kogle M.E."/>
            <person name="Barry K."/>
            <person name="Clum A."/>
            <person name="Na H."/>
            <person name="Ledsgaard L."/>
            <person name="Lin J."/>
            <person name="Lipzen A."/>
            <person name="Kuo A."/>
            <person name="Riley R."/>
            <person name="Mondo S."/>
            <person name="Labutti K."/>
            <person name="Haridas S."/>
            <person name="Pangalinan J."/>
            <person name="Salamov A.A."/>
            <person name="Simmons B.A."/>
            <person name="Magnuson J.K."/>
            <person name="Chen J."/>
            <person name="Drula E."/>
            <person name="Henrissat B."/>
            <person name="Wiebenga A."/>
            <person name="Lubbers R.J."/>
            <person name="Gomes A.C."/>
            <person name="Makela M.R."/>
            <person name="Stajich J."/>
            <person name="Grigoriev I.V."/>
            <person name="Mortensen U.H."/>
            <person name="De Vries R.P."/>
            <person name="Baker S.E."/>
            <person name="Andersen M.R."/>
        </authorList>
    </citation>
    <scope>NUCLEOTIDE SEQUENCE [LARGE SCALE GENOMIC DNA]</scope>
    <source>
        <strain evidence="7 8">CBS 588.65</strain>
    </source>
</reference>
<evidence type="ECO:0000313" key="8">
    <source>
        <dbReference type="Proteomes" id="UP001610334"/>
    </source>
</evidence>
<sequence>MKIIIIGGGISGCTAYLQFRKHLPGQHDITIYEAYDTHINTINEDRHGETHSSTLVVGGGLGLFPNGLNVLKRLDEDILRDIVRGGYSIAHQDLRSKKGTLLMRLDSTADPEEDGKRMHLLGTSRHSLWRNLRLRIPDADILTKRISKVIANSDGRNLVYFTDDSPPVEADLVIGADGVKGITKKAIFPDREDLYTPEYQGLVGVGGFISSEEVRDLVDDGSMNLVFGGNGFFGYFFSTSAASALNRDSVYHINKPGESLAWWSTYAVDKCPDPRTLNMKEIANQLRERHENWSSPVIQRILASLEVKNMYPTWTSPQLPTWERDGIVLVGDAAHALPSTSGQGSSQALEDVEAFSMLLSHALQGMSQGSSPDFKSYKAAITTAARQYMEIRRPRVQSILENAQRMQNSKRGMSVIAEYVMYCAMWIAGCFPGKISQPLKRVINYNIADVVKDYIEQQTE</sequence>
<dbReference type="Proteomes" id="UP001610334">
    <property type="component" value="Unassembled WGS sequence"/>
</dbReference>
<dbReference type="InterPro" id="IPR050493">
    <property type="entry name" value="FAD-dep_Monooxygenase_BioMet"/>
</dbReference>
<proteinExistence type="inferred from homology"/>
<dbReference type="PANTHER" id="PTHR13789">
    <property type="entry name" value="MONOOXYGENASE"/>
    <property type="match status" value="1"/>
</dbReference>
<dbReference type="PANTHER" id="PTHR13789:SF309">
    <property type="entry name" value="PUTATIVE (AFU_ORTHOLOGUE AFUA_6G14510)-RELATED"/>
    <property type="match status" value="1"/>
</dbReference>
<gene>
    <name evidence="7" type="ORF">BJX63DRAFT_443020</name>
</gene>
<dbReference type="InterPro" id="IPR036188">
    <property type="entry name" value="FAD/NAD-bd_sf"/>
</dbReference>